<keyword evidence="3" id="KW-0560">Oxidoreductase</keyword>
<protein>
    <recommendedName>
        <fullName evidence="2">peptide-methionine (S)-S-oxide reductase</fullName>
        <ecNumber evidence="2">1.8.4.11</ecNumber>
    </recommendedName>
    <alternativeName>
        <fullName evidence="4">Peptide-methionine (S)-S-oxide reductase</fullName>
    </alternativeName>
</protein>
<evidence type="ECO:0000256" key="2">
    <source>
        <dbReference type="ARBA" id="ARBA00012502"/>
    </source>
</evidence>
<dbReference type="Gene3D" id="3.30.1060.10">
    <property type="entry name" value="Peptide methionine sulphoxide reductase MsrA"/>
    <property type="match status" value="1"/>
</dbReference>
<dbReference type="SUPFAM" id="SSF55068">
    <property type="entry name" value="Peptide methionine sulfoxide reductase"/>
    <property type="match status" value="1"/>
</dbReference>
<accession>A0A7S0V7Q5</accession>
<dbReference type="EMBL" id="HBFN01004689">
    <property type="protein sequence ID" value="CAD8782403.1"/>
    <property type="molecule type" value="Transcribed_RNA"/>
</dbReference>
<dbReference type="AlphaFoldDB" id="A0A7S0V7Q5"/>
<dbReference type="InterPro" id="IPR036509">
    <property type="entry name" value="Met_Sox_Rdtase_MsrA_sf"/>
</dbReference>
<proteinExistence type="inferred from homology"/>
<organism evidence="6">
    <name type="scientific">Hemiselmis tepida</name>
    <dbReference type="NCBI Taxonomy" id="464990"/>
    <lineage>
        <taxon>Eukaryota</taxon>
        <taxon>Cryptophyceae</taxon>
        <taxon>Cryptomonadales</taxon>
        <taxon>Hemiselmidaceae</taxon>
        <taxon>Hemiselmis</taxon>
    </lineage>
</organism>
<evidence type="ECO:0000259" key="5">
    <source>
        <dbReference type="Pfam" id="PF01625"/>
    </source>
</evidence>
<evidence type="ECO:0000313" key="6">
    <source>
        <dbReference type="EMBL" id="CAD8782403.1"/>
    </source>
</evidence>
<evidence type="ECO:0000256" key="3">
    <source>
        <dbReference type="ARBA" id="ARBA00023002"/>
    </source>
</evidence>
<feature type="domain" description="Peptide methionine sulphoxide reductase MsrA" evidence="5">
    <location>
        <begin position="6"/>
        <end position="64"/>
    </location>
</feature>
<dbReference type="Pfam" id="PF01625">
    <property type="entry name" value="PMSR"/>
    <property type="match status" value="1"/>
</dbReference>
<reference evidence="6" key="1">
    <citation type="submission" date="2021-01" db="EMBL/GenBank/DDBJ databases">
        <authorList>
            <person name="Corre E."/>
            <person name="Pelletier E."/>
            <person name="Niang G."/>
            <person name="Scheremetjew M."/>
            <person name="Finn R."/>
            <person name="Kale V."/>
            <person name="Holt S."/>
            <person name="Cochrane G."/>
            <person name="Meng A."/>
            <person name="Brown T."/>
            <person name="Cohen L."/>
        </authorList>
    </citation>
    <scope>NUCLEOTIDE SEQUENCE</scope>
    <source>
        <strain evidence="6">CCMP443</strain>
    </source>
</reference>
<sequence>MGSGKRQYMSAIFAHNEEQLEAARVSHAQKVSEKKGRVSTVVEEATDFWEAEAYHQKWLLQRKANWFRALELSDAREMIESPAACRLNAYAGQAIDAAAMVRYTQGWGEKEGVTDEVRQNVLRRLKLEG</sequence>
<evidence type="ECO:0000256" key="1">
    <source>
        <dbReference type="ARBA" id="ARBA00005591"/>
    </source>
</evidence>
<comment type="similarity">
    <text evidence="1">Belongs to the MsrA Met sulfoxide reductase family.</text>
</comment>
<name>A0A7S0V7Q5_9CRYP</name>
<gene>
    <name evidence="6" type="ORF">HTEP1355_LOCUS2793</name>
</gene>
<dbReference type="PANTHER" id="PTHR43774">
    <property type="entry name" value="PEPTIDE METHIONINE SULFOXIDE REDUCTASE"/>
    <property type="match status" value="1"/>
</dbReference>
<dbReference type="GO" id="GO:0008113">
    <property type="term" value="F:peptide-methionine (S)-S-oxide reductase activity"/>
    <property type="evidence" value="ECO:0007669"/>
    <property type="project" value="UniProtKB-EC"/>
</dbReference>
<dbReference type="PANTHER" id="PTHR43774:SF1">
    <property type="entry name" value="PEPTIDE METHIONINE SULFOXIDE REDUCTASE MSRA 2"/>
    <property type="match status" value="1"/>
</dbReference>
<evidence type="ECO:0000256" key="4">
    <source>
        <dbReference type="ARBA" id="ARBA00030643"/>
    </source>
</evidence>
<dbReference type="EC" id="1.8.4.11" evidence="2"/>
<dbReference type="InterPro" id="IPR002569">
    <property type="entry name" value="Met_Sox_Rdtase_MsrA_dom"/>
</dbReference>